<dbReference type="PANTHER" id="PTHR40446">
    <property type="entry name" value="N-ACETYLGLUCOSAMINE-1-PHOSPHODIESTER ALPHA-N-ACETYLGLUCOSAMINIDASE"/>
    <property type="match status" value="1"/>
</dbReference>
<dbReference type="Pfam" id="PF09992">
    <property type="entry name" value="NAGPA"/>
    <property type="match status" value="1"/>
</dbReference>
<name>A0ABW3URZ6_9BACL</name>
<evidence type="ECO:0000256" key="1">
    <source>
        <dbReference type="SAM" id="MobiDB-lite"/>
    </source>
</evidence>
<keyword evidence="5" id="KW-1185">Reference proteome</keyword>
<dbReference type="EMBL" id="JBHTLU010000024">
    <property type="protein sequence ID" value="MFD1222415.1"/>
    <property type="molecule type" value="Genomic_DNA"/>
</dbReference>
<dbReference type="Proteomes" id="UP001597180">
    <property type="component" value="Unassembled WGS sequence"/>
</dbReference>
<feature type="domain" description="Phosphodiester glycosidase" evidence="3">
    <location>
        <begin position="157"/>
        <end position="333"/>
    </location>
</feature>
<accession>A0ABW3URZ6</accession>
<dbReference type="RefSeq" id="WP_256865311.1">
    <property type="nucleotide sequence ID" value="NZ_BAABJG010000008.1"/>
</dbReference>
<evidence type="ECO:0000313" key="4">
    <source>
        <dbReference type="EMBL" id="MFD1222415.1"/>
    </source>
</evidence>
<keyword evidence="2" id="KW-0812">Transmembrane</keyword>
<feature type="compositionally biased region" description="Polar residues" evidence="1">
    <location>
        <begin position="402"/>
        <end position="419"/>
    </location>
</feature>
<sequence length="567" mass="59857">MSTAIHFLEATRQQLRDWSWLKKSLMLIAIITFMTSSFLFLTKPGTDIRIWMAQTVIITQHRDWAWMFVGTEMRDDLVKQLHTFVEENAVEKQLPGMIATTTKRIRSIDELVKVEDISGKLWKGKRMYVYDPKSIRIMTPEKPGEGEKITSMVKRTGAVAGVNAGGFNDPEGLGNGFAALGAIISGGEVIYTDQDGSVPQHIVGFTKDGTLIIGKYNIFELQEMGISEAASFYPRVIANGKPLPINDGSRAPRTAVGQKADGTVIFIVIDGRQTHSVGATLKEVQDLFMEDDVINAGFLDGGASSELVYNGELVTKPSSRYGERRLPSAFLVYDHPENVVANRVWDGIDKIDPGGSYDHPDFLKEQAELKAKQKNNPTPAPTPTPSSTPSTNTNKGEPTKPDTGSNAGTNKNGTSTPGTTKPPAGKDTDAKETNGGKATPGDKETAPPKTTPTPSPGSSNNNGAEATTPPTGQPSGNNSNSGNSGASTSHPQGTPTPSPATNPTPTPPANNNQVQEPSAKPNTGGTSGTSSDSAGKATPGTSASGSAAPSPTPSTTATGTPVPTKTE</sequence>
<keyword evidence="4" id="KW-0326">Glycosidase</keyword>
<evidence type="ECO:0000313" key="5">
    <source>
        <dbReference type="Proteomes" id="UP001597180"/>
    </source>
</evidence>
<organism evidence="4 5">
    <name type="scientific">Paenibacillus vulneris</name>
    <dbReference type="NCBI Taxonomy" id="1133364"/>
    <lineage>
        <taxon>Bacteria</taxon>
        <taxon>Bacillati</taxon>
        <taxon>Bacillota</taxon>
        <taxon>Bacilli</taxon>
        <taxon>Bacillales</taxon>
        <taxon>Paenibacillaceae</taxon>
        <taxon>Paenibacillus</taxon>
    </lineage>
</organism>
<protein>
    <submittedName>
        <fullName evidence="4">Phosphodiester glycosidase family protein</fullName>
    </submittedName>
</protein>
<keyword evidence="2" id="KW-0472">Membrane</keyword>
<gene>
    <name evidence="4" type="ORF">ACFQ4B_20025</name>
</gene>
<evidence type="ECO:0000256" key="2">
    <source>
        <dbReference type="SAM" id="Phobius"/>
    </source>
</evidence>
<feature type="region of interest" description="Disordered" evidence="1">
    <location>
        <begin position="372"/>
        <end position="567"/>
    </location>
</feature>
<proteinExistence type="predicted"/>
<dbReference type="PANTHER" id="PTHR40446:SF2">
    <property type="entry name" value="N-ACETYLGLUCOSAMINE-1-PHOSPHODIESTER ALPHA-N-ACETYLGLUCOSAMINIDASE"/>
    <property type="match status" value="1"/>
</dbReference>
<evidence type="ECO:0000259" key="3">
    <source>
        <dbReference type="Pfam" id="PF09992"/>
    </source>
</evidence>
<comment type="caution">
    <text evidence="4">The sequence shown here is derived from an EMBL/GenBank/DDBJ whole genome shotgun (WGS) entry which is preliminary data.</text>
</comment>
<feature type="compositionally biased region" description="Pro residues" evidence="1">
    <location>
        <begin position="494"/>
        <end position="508"/>
    </location>
</feature>
<feature type="compositionally biased region" description="Low complexity" evidence="1">
    <location>
        <begin position="475"/>
        <end position="485"/>
    </location>
</feature>
<keyword evidence="2" id="KW-1133">Transmembrane helix</keyword>
<feature type="compositionally biased region" description="Basic and acidic residues" evidence="1">
    <location>
        <begin position="424"/>
        <end position="446"/>
    </location>
</feature>
<feature type="compositionally biased region" description="Low complexity" evidence="1">
    <location>
        <begin position="528"/>
        <end position="567"/>
    </location>
</feature>
<keyword evidence="4" id="KW-0378">Hydrolase</keyword>
<dbReference type="GO" id="GO:0016798">
    <property type="term" value="F:hydrolase activity, acting on glycosyl bonds"/>
    <property type="evidence" value="ECO:0007669"/>
    <property type="project" value="UniProtKB-KW"/>
</dbReference>
<feature type="compositionally biased region" description="Low complexity" evidence="1">
    <location>
        <begin position="456"/>
        <end position="466"/>
    </location>
</feature>
<reference evidence="5" key="1">
    <citation type="journal article" date="2019" name="Int. J. Syst. Evol. Microbiol.">
        <title>The Global Catalogue of Microorganisms (GCM) 10K type strain sequencing project: providing services to taxonomists for standard genome sequencing and annotation.</title>
        <authorList>
            <consortium name="The Broad Institute Genomics Platform"/>
            <consortium name="The Broad Institute Genome Sequencing Center for Infectious Disease"/>
            <person name="Wu L."/>
            <person name="Ma J."/>
        </authorList>
    </citation>
    <scope>NUCLEOTIDE SEQUENCE [LARGE SCALE GENOMIC DNA]</scope>
    <source>
        <strain evidence="5">CCUG 53270</strain>
    </source>
</reference>
<dbReference type="InterPro" id="IPR018711">
    <property type="entry name" value="NAGPA"/>
</dbReference>
<feature type="transmembrane region" description="Helical" evidence="2">
    <location>
        <begin position="24"/>
        <end position="42"/>
    </location>
</feature>